<feature type="domain" description="HTH arsR-type" evidence="2">
    <location>
        <begin position="54"/>
        <end position="140"/>
    </location>
</feature>
<dbReference type="RefSeq" id="WP_377790884.1">
    <property type="nucleotide sequence ID" value="NZ_JBHLYQ010000282.1"/>
</dbReference>
<keyword evidence="4" id="KW-1185">Reference proteome</keyword>
<dbReference type="InterPro" id="IPR036388">
    <property type="entry name" value="WH-like_DNA-bd_sf"/>
</dbReference>
<proteinExistence type="predicted"/>
<dbReference type="Pfam" id="PF12840">
    <property type="entry name" value="HTH_20"/>
    <property type="match status" value="1"/>
</dbReference>
<dbReference type="InterPro" id="IPR011991">
    <property type="entry name" value="ArsR-like_HTH"/>
</dbReference>
<name>A0ABV6C8I1_9ACTN</name>
<dbReference type="EMBL" id="JBHLYQ010000282">
    <property type="protein sequence ID" value="MFC0083141.1"/>
    <property type="molecule type" value="Genomic_DNA"/>
</dbReference>
<dbReference type="Proteomes" id="UP001589788">
    <property type="component" value="Unassembled WGS sequence"/>
</dbReference>
<dbReference type="SUPFAM" id="SSF46785">
    <property type="entry name" value="Winged helix' DNA-binding domain"/>
    <property type="match status" value="1"/>
</dbReference>
<evidence type="ECO:0000256" key="1">
    <source>
        <dbReference type="SAM" id="MobiDB-lite"/>
    </source>
</evidence>
<gene>
    <name evidence="3" type="ORF">ACFFRE_13480</name>
</gene>
<dbReference type="SMART" id="SM00418">
    <property type="entry name" value="HTH_ARSR"/>
    <property type="match status" value="1"/>
</dbReference>
<evidence type="ECO:0000259" key="2">
    <source>
        <dbReference type="SMART" id="SM00418"/>
    </source>
</evidence>
<dbReference type="InterPro" id="IPR001845">
    <property type="entry name" value="HTH_ArsR_DNA-bd_dom"/>
</dbReference>
<sequence length="211" mass="21962">MATCAVRPPGKGPTTPQHSRRDPKDGAQGSSGATSSGDAGQDRSAERFAAQVTAVAAAFGDPTRREIYLHVRAHPEVTASAVAEAFSLHPNVARHHLERLAAGGYLEVSVRPGDGGAGRPAKRYRVAGGAQAEADLGLLDQRDELLLSLLAEAVAALGPARAEQLAERVGETYGRTLARRMDPGHPARSVRAAMHAVADALTAHGFAARAE</sequence>
<feature type="region of interest" description="Disordered" evidence="1">
    <location>
        <begin position="1"/>
        <end position="46"/>
    </location>
</feature>
<evidence type="ECO:0000313" key="3">
    <source>
        <dbReference type="EMBL" id="MFC0083141.1"/>
    </source>
</evidence>
<accession>A0ABV6C8I1</accession>
<dbReference type="InterPro" id="IPR036390">
    <property type="entry name" value="WH_DNA-bd_sf"/>
</dbReference>
<feature type="non-terminal residue" evidence="3">
    <location>
        <position position="211"/>
    </location>
</feature>
<dbReference type="Gene3D" id="1.10.10.10">
    <property type="entry name" value="Winged helix-like DNA-binding domain superfamily/Winged helix DNA-binding domain"/>
    <property type="match status" value="1"/>
</dbReference>
<feature type="compositionally biased region" description="Low complexity" evidence="1">
    <location>
        <begin position="26"/>
        <end position="39"/>
    </location>
</feature>
<organism evidence="3 4">
    <name type="scientific">Aciditerrimonas ferrireducens</name>
    <dbReference type="NCBI Taxonomy" id="667306"/>
    <lineage>
        <taxon>Bacteria</taxon>
        <taxon>Bacillati</taxon>
        <taxon>Actinomycetota</taxon>
        <taxon>Acidimicrobiia</taxon>
        <taxon>Acidimicrobiales</taxon>
        <taxon>Acidimicrobiaceae</taxon>
        <taxon>Aciditerrimonas</taxon>
    </lineage>
</organism>
<protein>
    <submittedName>
        <fullName evidence="3">Helix-turn-helix transcriptional regulator</fullName>
    </submittedName>
</protein>
<dbReference type="CDD" id="cd00090">
    <property type="entry name" value="HTH_ARSR"/>
    <property type="match status" value="1"/>
</dbReference>
<comment type="caution">
    <text evidence="3">The sequence shown here is derived from an EMBL/GenBank/DDBJ whole genome shotgun (WGS) entry which is preliminary data.</text>
</comment>
<evidence type="ECO:0000313" key="4">
    <source>
        <dbReference type="Proteomes" id="UP001589788"/>
    </source>
</evidence>
<reference evidence="3 4" key="1">
    <citation type="submission" date="2024-09" db="EMBL/GenBank/DDBJ databases">
        <authorList>
            <person name="Sun Q."/>
            <person name="Mori K."/>
        </authorList>
    </citation>
    <scope>NUCLEOTIDE SEQUENCE [LARGE SCALE GENOMIC DNA]</scope>
    <source>
        <strain evidence="3 4">JCM 15389</strain>
    </source>
</reference>